<sequence length="317" mass="33290">DDKTPKSCRWTLAQLSLSSMKPAGVCIGRPVLLTSPSGQQEVCLGWPVASFPGGKVGLQKCAQNNLKVKPREVVTLHPVTDSVFFLCWDNLVSLFPVGSIILPGNVVSLSYFGRSCSLWVETIKGEDGVTLQRRSPPLGANEEDSSVLNSTSADLSLQLSMLTVDDDGDVAPGTPGGPGPAASTPCRAVPPPSVSSPAADPLTPSSTSLNPSTAESAEDVGPDSFISSVPPGNASTAPPPGFSCSDTFYSVTCSTKVRFSSREGQKDSDEEAPKSKVTYSMIGGLSSQLDVIRETIELPLKQPELFSNYGTSVLPYH</sequence>
<feature type="region of interest" description="Disordered" evidence="1">
    <location>
        <begin position="165"/>
        <end position="238"/>
    </location>
</feature>
<comment type="caution">
    <text evidence="2">The sequence shown here is derived from an EMBL/GenBank/DDBJ whole genome shotgun (WGS) entry which is preliminary data.</text>
</comment>
<dbReference type="SUPFAM" id="SSF50692">
    <property type="entry name" value="ADC-like"/>
    <property type="match status" value="1"/>
</dbReference>
<protein>
    <submittedName>
        <fullName evidence="2">Uncharacterized protein</fullName>
    </submittedName>
</protein>
<evidence type="ECO:0000313" key="3">
    <source>
        <dbReference type="Proteomes" id="UP001476798"/>
    </source>
</evidence>
<proteinExistence type="predicted"/>
<dbReference type="EMBL" id="JAHRIO010013498">
    <property type="protein sequence ID" value="MEQ2163140.1"/>
    <property type="molecule type" value="Genomic_DNA"/>
</dbReference>
<evidence type="ECO:0000256" key="1">
    <source>
        <dbReference type="SAM" id="MobiDB-lite"/>
    </source>
</evidence>
<dbReference type="Proteomes" id="UP001476798">
    <property type="component" value="Unassembled WGS sequence"/>
</dbReference>
<feature type="compositionally biased region" description="Low complexity" evidence="1">
    <location>
        <begin position="195"/>
        <end position="213"/>
    </location>
</feature>
<organism evidence="2 3">
    <name type="scientific">Goodea atripinnis</name>
    <dbReference type="NCBI Taxonomy" id="208336"/>
    <lineage>
        <taxon>Eukaryota</taxon>
        <taxon>Metazoa</taxon>
        <taxon>Chordata</taxon>
        <taxon>Craniata</taxon>
        <taxon>Vertebrata</taxon>
        <taxon>Euteleostomi</taxon>
        <taxon>Actinopterygii</taxon>
        <taxon>Neopterygii</taxon>
        <taxon>Teleostei</taxon>
        <taxon>Neoteleostei</taxon>
        <taxon>Acanthomorphata</taxon>
        <taxon>Ovalentaria</taxon>
        <taxon>Atherinomorphae</taxon>
        <taxon>Cyprinodontiformes</taxon>
        <taxon>Goodeidae</taxon>
        <taxon>Goodea</taxon>
    </lineage>
</organism>
<accession>A0ABV0MVR8</accession>
<feature type="non-terminal residue" evidence="2">
    <location>
        <position position="1"/>
    </location>
</feature>
<keyword evidence="3" id="KW-1185">Reference proteome</keyword>
<reference evidence="2 3" key="1">
    <citation type="submission" date="2021-06" db="EMBL/GenBank/DDBJ databases">
        <authorList>
            <person name="Palmer J.M."/>
        </authorList>
    </citation>
    <scope>NUCLEOTIDE SEQUENCE [LARGE SCALE GENOMIC DNA]</scope>
    <source>
        <strain evidence="2 3">GA_2019</strain>
        <tissue evidence="2">Muscle</tissue>
    </source>
</reference>
<name>A0ABV0MVR8_9TELE</name>
<evidence type="ECO:0000313" key="2">
    <source>
        <dbReference type="EMBL" id="MEQ2163140.1"/>
    </source>
</evidence>
<dbReference type="Gene3D" id="2.40.40.20">
    <property type="match status" value="1"/>
</dbReference>
<gene>
    <name evidence="2" type="ORF">GOODEAATRI_027151</name>
</gene>
<dbReference type="InterPro" id="IPR009010">
    <property type="entry name" value="Asp_de-COase-like_dom_sf"/>
</dbReference>